<reference evidence="2 3" key="1">
    <citation type="submission" date="2019-02" db="EMBL/GenBank/DDBJ databases">
        <title>Genomic Encyclopedia of Type Strains, Phase IV (KMG-IV): sequencing the most valuable type-strain genomes for metagenomic binning, comparative biology and taxonomic classification.</title>
        <authorList>
            <person name="Goeker M."/>
        </authorList>
    </citation>
    <scope>NUCLEOTIDE SEQUENCE [LARGE SCALE GENOMIC DNA]</scope>
    <source>
        <strain evidence="2 3">DSM 17196</strain>
    </source>
</reference>
<evidence type="ECO:0008006" key="4">
    <source>
        <dbReference type="Google" id="ProtNLM"/>
    </source>
</evidence>
<evidence type="ECO:0000313" key="2">
    <source>
        <dbReference type="EMBL" id="RZS91877.1"/>
    </source>
</evidence>
<protein>
    <recommendedName>
        <fullName evidence="4">DUF4136 domain-containing protein</fullName>
    </recommendedName>
</protein>
<dbReference type="RefSeq" id="WP_130287511.1">
    <property type="nucleotide sequence ID" value="NZ_SGXE01000005.1"/>
</dbReference>
<keyword evidence="3" id="KW-1185">Reference proteome</keyword>
<dbReference type="EMBL" id="SGXE01000005">
    <property type="protein sequence ID" value="RZS91877.1"/>
    <property type="molecule type" value="Genomic_DNA"/>
</dbReference>
<comment type="caution">
    <text evidence="2">The sequence shown here is derived from an EMBL/GenBank/DDBJ whole genome shotgun (WGS) entry which is preliminary data.</text>
</comment>
<dbReference type="OrthoDB" id="5432319at2"/>
<sequence>MKYPIGILLSLSLLMLSCGGLNTKMTGSWTNTELLNTNQYGSVFIEVMGPSPQIKNKLESNLAAEARQRGLKSIEGNKVFKSSFFTSETPSKEQVLEKIRSTGMETIFTVYLKDKETVTRYVPGTTTYAPAGFGYYRNYYGYYTNFYQVAQQPGYYQNTNVYYVESNLYDVKNEELLWSAQSKTYNPQSAENFVEGYTQAVINQLLKDGVLQKDKVDK</sequence>
<accession>A0A4Q7NXD1</accession>
<dbReference type="AlphaFoldDB" id="A0A4Q7NXD1"/>
<evidence type="ECO:0000313" key="3">
    <source>
        <dbReference type="Proteomes" id="UP000292262"/>
    </source>
</evidence>
<feature type="signal peptide" evidence="1">
    <location>
        <begin position="1"/>
        <end position="23"/>
    </location>
</feature>
<dbReference type="PROSITE" id="PS51257">
    <property type="entry name" value="PROKAR_LIPOPROTEIN"/>
    <property type="match status" value="1"/>
</dbReference>
<gene>
    <name evidence="2" type="ORF">EV197_2980</name>
</gene>
<name>A0A4Q7NXD1_9FLAO</name>
<evidence type="ECO:0000256" key="1">
    <source>
        <dbReference type="SAM" id="SignalP"/>
    </source>
</evidence>
<organism evidence="2 3">
    <name type="scientific">Aquimarina brevivitae</name>
    <dbReference type="NCBI Taxonomy" id="323412"/>
    <lineage>
        <taxon>Bacteria</taxon>
        <taxon>Pseudomonadati</taxon>
        <taxon>Bacteroidota</taxon>
        <taxon>Flavobacteriia</taxon>
        <taxon>Flavobacteriales</taxon>
        <taxon>Flavobacteriaceae</taxon>
        <taxon>Aquimarina</taxon>
    </lineage>
</organism>
<keyword evidence="1" id="KW-0732">Signal</keyword>
<dbReference type="Proteomes" id="UP000292262">
    <property type="component" value="Unassembled WGS sequence"/>
</dbReference>
<feature type="chain" id="PRO_5020469698" description="DUF4136 domain-containing protein" evidence="1">
    <location>
        <begin position="24"/>
        <end position="218"/>
    </location>
</feature>
<proteinExistence type="predicted"/>